<dbReference type="SMART" id="SM01073">
    <property type="entry name" value="CDC48_N"/>
    <property type="match status" value="1"/>
</dbReference>
<comment type="caution">
    <text evidence="9">The sequence shown here is derived from an EMBL/GenBank/DDBJ whole genome shotgun (WGS) entry which is preliminary data.</text>
</comment>
<dbReference type="PANTHER" id="PTHR23077">
    <property type="entry name" value="AAA-FAMILY ATPASE"/>
    <property type="match status" value="1"/>
</dbReference>
<dbReference type="FunFam" id="3.40.50.300:FF:000018">
    <property type="entry name" value="Cell division control 48"/>
    <property type="match status" value="1"/>
</dbReference>
<reference evidence="9" key="1">
    <citation type="submission" date="2022-09" db="EMBL/GenBank/DDBJ databases">
        <title>The genome sequence of Tsuneonella sp. YG55.</title>
        <authorList>
            <person name="Liu Y."/>
        </authorList>
    </citation>
    <scope>NUCLEOTIDE SEQUENCE</scope>
    <source>
        <strain evidence="9">YG55</strain>
    </source>
</reference>
<proteinExistence type="inferred from homology"/>
<evidence type="ECO:0000256" key="5">
    <source>
        <dbReference type="RuleBase" id="RU003651"/>
    </source>
</evidence>
<dbReference type="InterPro" id="IPR003959">
    <property type="entry name" value="ATPase_AAA_core"/>
</dbReference>
<dbReference type="InterPro" id="IPR003593">
    <property type="entry name" value="AAA+_ATPase"/>
</dbReference>
<dbReference type="SMART" id="SM01072">
    <property type="entry name" value="CDC48_2"/>
    <property type="match status" value="1"/>
</dbReference>
<dbReference type="InterPro" id="IPR029067">
    <property type="entry name" value="CDC48_domain_2-like_sf"/>
</dbReference>
<evidence type="ECO:0000256" key="4">
    <source>
        <dbReference type="ARBA" id="ARBA00022840"/>
    </source>
</evidence>
<dbReference type="GO" id="GO:0005737">
    <property type="term" value="C:cytoplasm"/>
    <property type="evidence" value="ECO:0007669"/>
    <property type="project" value="UniProtKB-ARBA"/>
</dbReference>
<dbReference type="NCBIfam" id="TIGR01243">
    <property type="entry name" value="CDC48"/>
    <property type="match status" value="1"/>
</dbReference>
<keyword evidence="4 5" id="KW-0067">ATP-binding</keyword>
<dbReference type="Proteomes" id="UP001142648">
    <property type="component" value="Unassembled WGS sequence"/>
</dbReference>
<evidence type="ECO:0000256" key="1">
    <source>
        <dbReference type="ARBA" id="ARBA00009833"/>
    </source>
</evidence>
<dbReference type="FunFam" id="2.40.40.20:FF:000007">
    <property type="entry name" value="AAA family ATPase"/>
    <property type="match status" value="1"/>
</dbReference>
<feature type="domain" description="CDC48" evidence="7">
    <location>
        <begin position="116"/>
        <end position="198"/>
    </location>
</feature>
<name>A0A9X3A6R0_9SPHN</name>
<dbReference type="SUPFAM" id="SSF50692">
    <property type="entry name" value="ADC-like"/>
    <property type="match status" value="1"/>
</dbReference>
<evidence type="ECO:0000256" key="2">
    <source>
        <dbReference type="ARBA" id="ARBA00022737"/>
    </source>
</evidence>
<dbReference type="InterPro" id="IPR009010">
    <property type="entry name" value="Asp_de-COase-like_dom_sf"/>
</dbReference>
<dbReference type="Pfam" id="PF17862">
    <property type="entry name" value="AAA_lid_3"/>
    <property type="match status" value="2"/>
</dbReference>
<protein>
    <submittedName>
        <fullName evidence="9">CDC48 family AAA ATPase</fullName>
    </submittedName>
</protein>
<dbReference type="InterPro" id="IPR004201">
    <property type="entry name" value="Cdc48_dom2"/>
</dbReference>
<dbReference type="EMBL" id="JAOAMV010000001">
    <property type="protein sequence ID" value="MCT2557596.1"/>
    <property type="molecule type" value="Genomic_DNA"/>
</dbReference>
<gene>
    <name evidence="9" type="ORF">N0B51_01235</name>
</gene>
<dbReference type="GO" id="GO:0016887">
    <property type="term" value="F:ATP hydrolysis activity"/>
    <property type="evidence" value="ECO:0007669"/>
    <property type="project" value="InterPro"/>
</dbReference>
<dbReference type="SUPFAM" id="SSF54585">
    <property type="entry name" value="Cdc48 domain 2-like"/>
    <property type="match status" value="1"/>
</dbReference>
<evidence type="ECO:0000256" key="3">
    <source>
        <dbReference type="ARBA" id="ARBA00022741"/>
    </source>
</evidence>
<dbReference type="Gene3D" id="3.10.330.10">
    <property type="match status" value="1"/>
</dbReference>
<dbReference type="InterPro" id="IPR003960">
    <property type="entry name" value="ATPase_AAA_CS"/>
</dbReference>
<dbReference type="InterPro" id="IPR005938">
    <property type="entry name" value="AAA_ATPase_CDC48"/>
</dbReference>
<sequence length="780" mass="84987">MADADAGTATDERTIRLQVAAARQEESGQGIARMPRSAFQALGITEGDVVEITGKRTTAAIAAPAYDEDQALEVIRLDGLQRGNAEVGSGEHVVIKAAESRPATRVVFAPAQREMRLQGPTQALQRNFFRKPLVAGDIVATTGQQPVNNMPPEVRRMFNQPAYALTQIRLSVVSTAPKGIVHIDENTEVELRSEFEEPRDGRAVVNYDDVGGIGDTIQQLREMVELPLRYPELFTRLGVDPPKGVLLHGPPGTGKTRLAQAVANESDAHFITINGPEIMGSGYGESEKRLREVFEEAAKNSPAIIFIDEIDSIAPKRSQTPGEAEKRLVAQLLTLMDGLEARSNIVVIAATNRPDAIDEALRRPGRFDREIVIGVPDEKGRREILSIHTRGMPLGDKVDLGELAKTTHGFVGADIAALAREAAIEAVRRIMPKLDLDAREVPPEVLEELYVGREDFLEALKRVQPSAMREVMVQVPDVGWSDIGGITEAIDKLKEGVELPLKNPDAFRRLGIRPAKGFLLYGPPGTGKTLLAKAVAKEAEANFISMKSSDLLSKWYGESEQQIARLFQRARSVAPCVLFIDEIDSLVPARGSAQGEPQVTGRVVNTILAEMDGLEELQSVVVIGATNRPTLVDPALLRPGRFDELVYVGTPDKAGREMILGIHTRNMPLGQDVDLGKVAADTERFTGADLEDVVRRAGLNALRRVGSEVSEVSAKDFTEALADSRATVTPKMEEEYKKMRGELKKRAAETGTSIGFISEGMLEPTREHKHAPAVVDRSDD</sequence>
<dbReference type="FunFam" id="1.10.8.60:FF:000057">
    <property type="entry name" value="AAA family ATPase, CDC48 subfamily"/>
    <property type="match status" value="1"/>
</dbReference>
<evidence type="ECO:0000259" key="6">
    <source>
        <dbReference type="SMART" id="SM00382"/>
    </source>
</evidence>
<dbReference type="GO" id="GO:0005524">
    <property type="term" value="F:ATP binding"/>
    <property type="evidence" value="ECO:0007669"/>
    <property type="project" value="UniProtKB-KW"/>
</dbReference>
<comment type="similarity">
    <text evidence="1">Belongs to the AAA ATPase family. CDC48 subfamily.</text>
</comment>
<dbReference type="InterPro" id="IPR041569">
    <property type="entry name" value="AAA_lid_3"/>
</dbReference>
<dbReference type="SUPFAM" id="SSF52540">
    <property type="entry name" value="P-loop containing nucleoside triphosphate hydrolases"/>
    <property type="match status" value="2"/>
</dbReference>
<evidence type="ECO:0000313" key="10">
    <source>
        <dbReference type="Proteomes" id="UP001142648"/>
    </source>
</evidence>
<evidence type="ECO:0000259" key="7">
    <source>
        <dbReference type="SMART" id="SM01072"/>
    </source>
</evidence>
<dbReference type="Pfam" id="PF02933">
    <property type="entry name" value="CDC48_2"/>
    <property type="match status" value="1"/>
</dbReference>
<dbReference type="AlphaFoldDB" id="A0A9X3A6R0"/>
<dbReference type="Gene3D" id="1.10.8.60">
    <property type="match status" value="2"/>
</dbReference>
<dbReference type="InterPro" id="IPR050168">
    <property type="entry name" value="AAA_ATPase_domain"/>
</dbReference>
<dbReference type="InterPro" id="IPR027417">
    <property type="entry name" value="P-loop_NTPase"/>
</dbReference>
<evidence type="ECO:0000259" key="8">
    <source>
        <dbReference type="SMART" id="SM01073"/>
    </source>
</evidence>
<dbReference type="RefSeq" id="WP_259960371.1">
    <property type="nucleotide sequence ID" value="NZ_JAOAMV010000001.1"/>
</dbReference>
<dbReference type="SMART" id="SM00382">
    <property type="entry name" value="AAA"/>
    <property type="match status" value="2"/>
</dbReference>
<dbReference type="InterPro" id="IPR003338">
    <property type="entry name" value="CDC4_N-term_subdom"/>
</dbReference>
<dbReference type="FunFam" id="3.40.50.300:FF:000012">
    <property type="entry name" value="Transitional endoplasmic reticulum ATPase"/>
    <property type="match status" value="1"/>
</dbReference>
<organism evidence="9 10">
    <name type="scientific">Tsuneonella litorea</name>
    <dbReference type="NCBI Taxonomy" id="2976475"/>
    <lineage>
        <taxon>Bacteria</taxon>
        <taxon>Pseudomonadati</taxon>
        <taxon>Pseudomonadota</taxon>
        <taxon>Alphaproteobacteria</taxon>
        <taxon>Sphingomonadales</taxon>
        <taxon>Erythrobacteraceae</taxon>
        <taxon>Tsuneonella</taxon>
    </lineage>
</organism>
<keyword evidence="3 5" id="KW-0547">Nucleotide-binding</keyword>
<feature type="domain" description="AAA+ ATPase" evidence="6">
    <location>
        <begin position="514"/>
        <end position="652"/>
    </location>
</feature>
<accession>A0A9X3A6R0</accession>
<dbReference type="Gene3D" id="2.40.40.20">
    <property type="match status" value="1"/>
</dbReference>
<dbReference type="Gene3D" id="3.40.50.300">
    <property type="entry name" value="P-loop containing nucleotide triphosphate hydrolases"/>
    <property type="match status" value="2"/>
</dbReference>
<feature type="domain" description="CDC48 N-terminal subdomain" evidence="8">
    <location>
        <begin position="16"/>
        <end position="100"/>
    </location>
</feature>
<dbReference type="CDD" id="cd19503">
    <property type="entry name" value="RecA-like_CDC48_NLV2_r1-like"/>
    <property type="match status" value="1"/>
</dbReference>
<dbReference type="PROSITE" id="PS00674">
    <property type="entry name" value="AAA"/>
    <property type="match status" value="2"/>
</dbReference>
<feature type="domain" description="AAA+ ATPase" evidence="6">
    <location>
        <begin position="241"/>
        <end position="377"/>
    </location>
</feature>
<evidence type="ECO:0000313" key="9">
    <source>
        <dbReference type="EMBL" id="MCT2557596.1"/>
    </source>
</evidence>
<dbReference type="Pfam" id="PF00004">
    <property type="entry name" value="AAA"/>
    <property type="match status" value="2"/>
</dbReference>
<keyword evidence="10" id="KW-1185">Reference proteome</keyword>
<keyword evidence="2" id="KW-0677">Repeat</keyword>
<dbReference type="PANTHER" id="PTHR23077:SF171">
    <property type="entry name" value="NUCLEAR VALOSIN-CONTAINING PROTEIN-LIKE"/>
    <property type="match status" value="1"/>
</dbReference>
<dbReference type="Pfam" id="PF02359">
    <property type="entry name" value="CDC48_N"/>
    <property type="match status" value="1"/>
</dbReference>